<comment type="caution">
    <text evidence="4">The sequence shown here is derived from an EMBL/GenBank/DDBJ whole genome shotgun (WGS) entry which is preliminary data.</text>
</comment>
<organism evidence="4 5">
    <name type="scientific">Candidatus Polarisedimenticola svalbardensis</name>
    <dbReference type="NCBI Taxonomy" id="2886004"/>
    <lineage>
        <taxon>Bacteria</taxon>
        <taxon>Pseudomonadati</taxon>
        <taxon>Acidobacteriota</taxon>
        <taxon>Candidatus Polarisedimenticolia</taxon>
        <taxon>Candidatus Polarisedimenticolales</taxon>
        <taxon>Candidatus Polarisedimenticolaceae</taxon>
        <taxon>Candidatus Polarisedimenticola</taxon>
    </lineage>
</organism>
<sequence length="1237" mass="126570">MQYDRGDILEWMLLLPGGIDHGFTVPSKPLPGMGDVSLWIELDLSGNLLARMHEGGSGVTFSRPDGTPVLLYTGLSAQDASGKELPARMRIDRRLLVIEVDDSDATYPVVIDPLVSSPTWGMRGEQDGMKLGFSVATAGDVNGDGFSDLLVGSPSYDGSFVDSGRAELYPGGPDGLSSTPVWISNPVEAGSEYGFSVASAGDVDGDGYDDILVGAPGGLNGAGRAFLYRGGPEGPSSTADHEWTGTEAGARLGAAVSWAGDVDRDGFADVLIAEPGYDGGAADIGRVSVHRGRPAGIEPGPHRTIIGVQPGEQLGTAVSTALDVNGDGFDDVVLGAPGATSTYSGEGRVVLFLGGSAGLGADPVWEVFGGQAGAEMGASVAGGGDIDGDGYADLLVGGPGITDGQAEEGAAFIFPGSASGPPTAATRILYGDKIGARFGSSVATAGDVGGDGYADVIVGTPSYVAVAGEDAGAIWVYEGTPDGLALSPALNQKGAQSGGKFGNSVGTAGDVNGDGLSDVAVGSPGYGDINAHEGSVQVYFGSPYGIDNTADWSVIGASSGGSLGKVAHAGDANGDGFDDVLIGKRGEVRLYPGSTEGLAPSPLWTVAGLALYNEHAGAGDVNGDGFSDIVIGDPGHDTAREDVGRVQLYLGSPTGPGGTPDWMVVGTLTKGEFGSSVAGAGDVNGDGFADVIVGEEHLGNLGNGLGRAYVFLGSAGGLNSSPAWMVESEQPGSVYGRTVSSAGDVNADGFADVLVAAPWYENGNFREGKVYLYLGSPAGLSQTSAWTAESNIGVEPFGTSFGEALAAAGDVNGDGYGDVIIGAPRYDEGQFDQGAAFLYFGTPDGLAENPAWILVGVWSSDQLGSSVASAGDINRDGYDDIAVGTPFIDYYNPYLVERAGQVTLHLGSESGPSPESAWVFYGEHWSFLGAENEIAGSMDVNADGYPDLMVGASRYDINLFTTDVGAAWLFHGGGDAGRTRLVFQGRLGDGSAVLPWGRSDSVDSFQLRADGFSASGRQPVLLEWELRLPGEVYSGLGIQRGGLVADSGPPGTTGSVVALAENTGPLASDSSFHWRLRVATETPLFPHGPWRRLTGVGQYESVIRTLKPGNPQDMDGDGFDETLDCDESNPGLWGVPGETVNLQFDDTKVWITYDPPPFPGSLPSAVTYDTLRSGEAGNFESAAICINQNVTSPVAADPTDPPAGIVVFYLSRARNGCGPGSLGNSSDGVPRTGRSCP</sequence>
<dbReference type="GO" id="GO:0008305">
    <property type="term" value="C:integrin complex"/>
    <property type="evidence" value="ECO:0007669"/>
    <property type="project" value="InterPro"/>
</dbReference>
<dbReference type="SUPFAM" id="SSF69318">
    <property type="entry name" value="Integrin alpha N-terminal domain"/>
    <property type="match status" value="5"/>
</dbReference>
<dbReference type="GO" id="GO:0098609">
    <property type="term" value="P:cell-cell adhesion"/>
    <property type="evidence" value="ECO:0007669"/>
    <property type="project" value="TreeGrafter"/>
</dbReference>
<keyword evidence="3" id="KW-0325">Glycoprotein</keyword>
<dbReference type="InterPro" id="IPR028994">
    <property type="entry name" value="Integrin_alpha_N"/>
</dbReference>
<evidence type="ECO:0000313" key="5">
    <source>
        <dbReference type="Proteomes" id="UP000648239"/>
    </source>
</evidence>
<proteinExistence type="predicted"/>
<dbReference type="PROSITE" id="PS51470">
    <property type="entry name" value="FG_GAP"/>
    <property type="match status" value="11"/>
</dbReference>
<dbReference type="SMART" id="SM00191">
    <property type="entry name" value="Int_alpha"/>
    <property type="match status" value="13"/>
</dbReference>
<protein>
    <submittedName>
        <fullName evidence="4">FG-GAP repeat protein</fullName>
    </submittedName>
</protein>
<keyword evidence="2" id="KW-0677">Repeat</keyword>
<dbReference type="InterPro" id="IPR013519">
    <property type="entry name" value="Int_alpha_beta-p"/>
</dbReference>
<dbReference type="GO" id="GO:0005178">
    <property type="term" value="F:integrin binding"/>
    <property type="evidence" value="ECO:0007669"/>
    <property type="project" value="TreeGrafter"/>
</dbReference>
<keyword evidence="1" id="KW-0732">Signal</keyword>
<dbReference type="Pfam" id="PF01839">
    <property type="entry name" value="FG-GAP"/>
    <property type="match status" value="11"/>
</dbReference>
<dbReference type="InterPro" id="IPR000413">
    <property type="entry name" value="Integrin_alpha"/>
</dbReference>
<dbReference type="InterPro" id="IPR013517">
    <property type="entry name" value="FG-GAP"/>
</dbReference>
<dbReference type="Pfam" id="PF13517">
    <property type="entry name" value="FG-GAP_3"/>
    <property type="match status" value="1"/>
</dbReference>
<dbReference type="PRINTS" id="PR01185">
    <property type="entry name" value="INTEGRINA"/>
</dbReference>
<dbReference type="Proteomes" id="UP000648239">
    <property type="component" value="Unassembled WGS sequence"/>
</dbReference>
<dbReference type="GO" id="GO:0033627">
    <property type="term" value="P:cell adhesion mediated by integrin"/>
    <property type="evidence" value="ECO:0007669"/>
    <property type="project" value="TreeGrafter"/>
</dbReference>
<reference evidence="4 5" key="1">
    <citation type="submission" date="2020-08" db="EMBL/GenBank/DDBJ databases">
        <title>Acidobacteriota in marine sediments use diverse sulfur dissimilation pathways.</title>
        <authorList>
            <person name="Wasmund K."/>
        </authorList>
    </citation>
    <scope>NUCLEOTIDE SEQUENCE [LARGE SCALE GENOMIC DNA]</scope>
    <source>
        <strain evidence="4">MAG AM4</strain>
    </source>
</reference>
<dbReference type="PANTHER" id="PTHR23220:SF133">
    <property type="entry name" value="INTEGRIN ALPHA-PS2"/>
    <property type="match status" value="1"/>
</dbReference>
<accession>A0A8J6Y3I8</accession>
<evidence type="ECO:0000256" key="1">
    <source>
        <dbReference type="ARBA" id="ARBA00022729"/>
    </source>
</evidence>
<dbReference type="GO" id="GO:0009897">
    <property type="term" value="C:external side of plasma membrane"/>
    <property type="evidence" value="ECO:0007669"/>
    <property type="project" value="TreeGrafter"/>
</dbReference>
<dbReference type="Gene3D" id="2.130.10.130">
    <property type="entry name" value="Integrin alpha, N-terminal"/>
    <property type="match status" value="7"/>
</dbReference>
<dbReference type="GO" id="GO:0007160">
    <property type="term" value="P:cell-matrix adhesion"/>
    <property type="evidence" value="ECO:0007669"/>
    <property type="project" value="TreeGrafter"/>
</dbReference>
<dbReference type="AlphaFoldDB" id="A0A8J6Y3I8"/>
<dbReference type="PANTHER" id="PTHR23220">
    <property type="entry name" value="INTEGRIN ALPHA"/>
    <property type="match status" value="1"/>
</dbReference>
<evidence type="ECO:0000256" key="2">
    <source>
        <dbReference type="ARBA" id="ARBA00022737"/>
    </source>
</evidence>
<dbReference type="EMBL" id="JACXWD010000036">
    <property type="protein sequence ID" value="MBD3868599.1"/>
    <property type="molecule type" value="Genomic_DNA"/>
</dbReference>
<name>A0A8J6Y3I8_9BACT</name>
<gene>
    <name evidence="4" type="ORF">IFK94_10790</name>
</gene>
<dbReference type="GO" id="GO:0007229">
    <property type="term" value="P:integrin-mediated signaling pathway"/>
    <property type="evidence" value="ECO:0007669"/>
    <property type="project" value="TreeGrafter"/>
</dbReference>
<evidence type="ECO:0000256" key="3">
    <source>
        <dbReference type="ARBA" id="ARBA00023180"/>
    </source>
</evidence>
<evidence type="ECO:0000313" key="4">
    <source>
        <dbReference type="EMBL" id="MBD3868599.1"/>
    </source>
</evidence>